<keyword evidence="6" id="KW-0812">Transmembrane</keyword>
<dbReference type="Proteomes" id="UP000030759">
    <property type="component" value="Unassembled WGS sequence"/>
</dbReference>
<keyword evidence="3" id="KW-0963">Cytoplasm</keyword>
<keyword evidence="6" id="KW-1133">Transmembrane helix</keyword>
<gene>
    <name evidence="8" type="ORF">H671_xg20300</name>
</gene>
<dbReference type="EMBL" id="KE684659">
    <property type="protein sequence ID" value="ERE65363.1"/>
    <property type="molecule type" value="Genomic_DNA"/>
</dbReference>
<dbReference type="GO" id="GO:0016324">
    <property type="term" value="C:apical plasma membrane"/>
    <property type="evidence" value="ECO:0007669"/>
    <property type="project" value="TreeGrafter"/>
</dbReference>
<evidence type="ECO:0000256" key="1">
    <source>
        <dbReference type="ARBA" id="ARBA00004245"/>
    </source>
</evidence>
<evidence type="ECO:0000256" key="5">
    <source>
        <dbReference type="SAM" id="MobiDB-lite"/>
    </source>
</evidence>
<proteinExistence type="inferred from homology"/>
<feature type="domain" description="ASD2" evidence="7">
    <location>
        <begin position="320"/>
        <end position="364"/>
    </location>
</feature>
<feature type="non-terminal residue" evidence="8">
    <location>
        <position position="1"/>
    </location>
</feature>
<evidence type="ECO:0000256" key="6">
    <source>
        <dbReference type="SAM" id="Phobius"/>
    </source>
</evidence>
<protein>
    <submittedName>
        <fullName evidence="8">Protein LAP2</fullName>
    </submittedName>
</protein>
<evidence type="ECO:0000259" key="7">
    <source>
        <dbReference type="Pfam" id="PF08687"/>
    </source>
</evidence>
<dbReference type="GO" id="GO:0007015">
    <property type="term" value="P:actin filament organization"/>
    <property type="evidence" value="ECO:0007669"/>
    <property type="project" value="TreeGrafter"/>
</dbReference>
<feature type="transmembrane region" description="Helical" evidence="6">
    <location>
        <begin position="74"/>
        <end position="94"/>
    </location>
</feature>
<evidence type="ECO:0000256" key="4">
    <source>
        <dbReference type="ARBA" id="ARBA00023212"/>
    </source>
</evidence>
<dbReference type="Pfam" id="PF08687">
    <property type="entry name" value="ASD2"/>
    <property type="match status" value="1"/>
</dbReference>
<dbReference type="PANTHER" id="PTHR15012">
    <property type="entry name" value="APICAL PROTEIN/SHROOM-RELATED"/>
    <property type="match status" value="1"/>
</dbReference>
<dbReference type="AlphaFoldDB" id="A0A061HXT7"/>
<evidence type="ECO:0000256" key="3">
    <source>
        <dbReference type="ARBA" id="ARBA00022490"/>
    </source>
</evidence>
<keyword evidence="6" id="KW-0472">Membrane</keyword>
<dbReference type="PANTHER" id="PTHR15012:SF32">
    <property type="entry name" value="PROTEIN SHROOM"/>
    <property type="match status" value="1"/>
</dbReference>
<evidence type="ECO:0000313" key="8">
    <source>
        <dbReference type="EMBL" id="ERE65363.1"/>
    </source>
</evidence>
<keyword evidence="4" id="KW-0206">Cytoskeleton</keyword>
<evidence type="ECO:0000313" key="9">
    <source>
        <dbReference type="Proteomes" id="UP000030759"/>
    </source>
</evidence>
<comment type="similarity">
    <text evidence="2">Belongs to the shroom family.</text>
</comment>
<sequence length="401" mass="43977">LVAIRIGTIKPEVRDIQIVCYKGYALVLVLSGLCTVLSVTWNHVVDIYGETTLDFPPAFPVRKEALIKKHHTHVFPIGIMATILSLVAVVMVLIEIRIKPQNSTSSADVGISKSIDDLSPQRSGPVGSVVKSHSITNMETGGLKIYDILSDDGPQLPSAAVKIASAVDGKNIVRSKSATLLYDQPLQVFTSSSSSSDLMSATKAVFKFVSNHNPEDPDLIRTPTVAGPESTPQLYGPPQYNVQFSGSAAAKDTLWHPKQNSQIDPVSCPPQRLPRSESTENHSYIKHSANMNFSNHNNVRANTAYHLHQRLAPARHGEMEIVVKDKSLADILDSNVKIKTTMDLTEGIFPKDEYLMEETQQLRKLLPKIPSPRVTEDKLLSCGVWTTKCALVLPQQDDAET</sequence>
<feature type="region of interest" description="Disordered" evidence="5">
    <location>
        <begin position="258"/>
        <end position="280"/>
    </location>
</feature>
<organism evidence="8 9">
    <name type="scientific">Cricetulus griseus</name>
    <name type="common">Chinese hamster</name>
    <name type="synonym">Cricetulus barabensis griseus</name>
    <dbReference type="NCBI Taxonomy" id="10029"/>
    <lineage>
        <taxon>Eukaryota</taxon>
        <taxon>Metazoa</taxon>
        <taxon>Chordata</taxon>
        <taxon>Craniata</taxon>
        <taxon>Vertebrata</taxon>
        <taxon>Euteleostomi</taxon>
        <taxon>Mammalia</taxon>
        <taxon>Eutheria</taxon>
        <taxon>Euarchontoglires</taxon>
        <taxon>Glires</taxon>
        <taxon>Rodentia</taxon>
        <taxon>Myomorpha</taxon>
        <taxon>Muroidea</taxon>
        <taxon>Cricetidae</taxon>
        <taxon>Cricetinae</taxon>
        <taxon>Cricetulus</taxon>
    </lineage>
</organism>
<dbReference type="GO" id="GO:0030864">
    <property type="term" value="C:cortical actin cytoskeleton"/>
    <property type="evidence" value="ECO:0007669"/>
    <property type="project" value="TreeGrafter"/>
</dbReference>
<dbReference type="GO" id="GO:0051015">
    <property type="term" value="F:actin filament binding"/>
    <property type="evidence" value="ECO:0007669"/>
    <property type="project" value="InterPro"/>
</dbReference>
<name>A0A061HXT7_CRIGR</name>
<dbReference type="GO" id="GO:0005912">
    <property type="term" value="C:adherens junction"/>
    <property type="evidence" value="ECO:0007669"/>
    <property type="project" value="TreeGrafter"/>
</dbReference>
<comment type="subcellular location">
    <subcellularLocation>
        <location evidence="1">Cytoplasm</location>
        <location evidence="1">Cytoskeleton</location>
    </subcellularLocation>
</comment>
<dbReference type="GO" id="GO:0043296">
    <property type="term" value="C:apical junction complex"/>
    <property type="evidence" value="ECO:0007669"/>
    <property type="project" value="TreeGrafter"/>
</dbReference>
<reference evidence="9" key="1">
    <citation type="journal article" date="2013" name="Nat. Biotechnol.">
        <title>Chinese hamster genome sequenced from sorted chromosomes.</title>
        <authorList>
            <person name="Brinkrolf K."/>
            <person name="Rupp O."/>
            <person name="Laux H."/>
            <person name="Kollin F."/>
            <person name="Ernst W."/>
            <person name="Linke B."/>
            <person name="Kofler R."/>
            <person name="Romand S."/>
            <person name="Hesse F."/>
            <person name="Budach W.E."/>
            <person name="Galosy S."/>
            <person name="Muller D."/>
            <person name="Noll T."/>
            <person name="Wienberg J."/>
            <person name="Jostock T."/>
            <person name="Leonard M."/>
            <person name="Grillari J."/>
            <person name="Tauch A."/>
            <person name="Goesmann A."/>
            <person name="Helk B."/>
            <person name="Mott J.E."/>
            <person name="Puhler A."/>
            <person name="Borth N."/>
        </authorList>
    </citation>
    <scope>NUCLEOTIDE SEQUENCE [LARGE SCALE GENOMIC DNA]</scope>
    <source>
        <strain evidence="9">17A/GY</strain>
    </source>
</reference>
<accession>A0A061HXT7</accession>
<feature type="transmembrane region" description="Helical" evidence="6">
    <location>
        <begin position="21"/>
        <end position="41"/>
    </location>
</feature>
<dbReference type="InterPro" id="IPR027685">
    <property type="entry name" value="Shroom_fam"/>
</dbReference>
<dbReference type="InterPro" id="IPR014799">
    <property type="entry name" value="ASD2_dom"/>
</dbReference>
<evidence type="ECO:0000256" key="2">
    <source>
        <dbReference type="ARBA" id="ARBA00006469"/>
    </source>
</evidence>